<reference evidence="7" key="1">
    <citation type="submission" date="2023-07" db="EMBL/GenBank/DDBJ databases">
        <title>Two novel species in the genus Flavivirga.</title>
        <authorList>
            <person name="Kwon K."/>
        </authorList>
    </citation>
    <scope>NUCLEOTIDE SEQUENCE</scope>
    <source>
        <strain evidence="7">KACC 14157</strain>
    </source>
</reference>
<dbReference type="Pfam" id="PF12831">
    <property type="entry name" value="FAD_oxidored"/>
    <property type="match status" value="1"/>
</dbReference>
<comment type="caution">
    <text evidence="7">The sequence shown here is derived from an EMBL/GenBank/DDBJ whole genome shotgun (WGS) entry which is preliminary data.</text>
</comment>
<evidence type="ECO:0000313" key="7">
    <source>
        <dbReference type="EMBL" id="MDO5985835.1"/>
    </source>
</evidence>
<dbReference type="Proteomes" id="UP001176891">
    <property type="component" value="Unassembled WGS sequence"/>
</dbReference>
<keyword evidence="4" id="KW-0408">Iron</keyword>
<keyword evidence="8" id="KW-1185">Reference proteome</keyword>
<name>A0ABT8WVZ1_9FLAO</name>
<evidence type="ECO:0000256" key="6">
    <source>
        <dbReference type="SAM" id="MobiDB-lite"/>
    </source>
</evidence>
<dbReference type="SUPFAM" id="SSF51905">
    <property type="entry name" value="FAD/NAD(P)-binding domain"/>
    <property type="match status" value="1"/>
</dbReference>
<evidence type="ECO:0000256" key="1">
    <source>
        <dbReference type="ARBA" id="ARBA00022485"/>
    </source>
</evidence>
<keyword evidence="5" id="KW-0411">Iron-sulfur</keyword>
<evidence type="ECO:0000256" key="2">
    <source>
        <dbReference type="ARBA" id="ARBA00022723"/>
    </source>
</evidence>
<proteinExistence type="predicted"/>
<dbReference type="Gene3D" id="2.60.120.260">
    <property type="entry name" value="Galactose-binding domain-like"/>
    <property type="match status" value="1"/>
</dbReference>
<dbReference type="PANTHER" id="PTHR43498">
    <property type="entry name" value="FERREDOXIN:COB-COM HETERODISULFIDE REDUCTASE SUBUNIT A"/>
    <property type="match status" value="1"/>
</dbReference>
<sequence length="644" mass="71743">MKRRSFFKKGVQGAVAASIIPLSGCSSNTSGNQKKEGNPEQWQDLGSGKKGNPNRDKELHVDVLIAGGGVAGCCAAVSAARNGAKTILVQDRPVLGGNGSSEIRVHLNGVTHLKNGKAERETGVVEEILLENRFQNPQQSWHVWDHVIYDYVASTPNLKVMLNTQALQANMKGGKIESVDCLQYNTETTFKIYAQQFIDCSGDGLMAATAGALYRTGREGKAEFNEKYAPDEPDGWQMGSTIMFSTKDMGKPMPFEPPHYAIPFDAEKAAENDRKIKQFTQGYWWIEVGSENDIIAEADEIRQRLMGHLYGIWDYIKNSGKHPESENFALDWVASIPGRRESRRFMGDHILIEGDLLSYRHFEDAVGYGGWSLDEHNPGGIENLSDPPSFFHEKFTKVYEIPFGSLYSVNIPNLLFAGRNISVSHIALSSTRLQGTCATMGQAVGTAAAICIKKEISPRELRQNHINELQEQLLRDDAYIPNRPAKDSNDLAKKASMIFASSTSSGDAKLLTNGYSRDVQERDEINHWQSVSLPADVILEWEAPQNISKIEIKCDTNTLKNIMMRHTPGKKEKFIETVPPELTKSLYVEARVNGAWVKVGEVIKNRRRLIKFSFDSVRATAVKVVLTETYGVEVGRLYEVRCYA</sequence>
<evidence type="ECO:0000256" key="5">
    <source>
        <dbReference type="ARBA" id="ARBA00023014"/>
    </source>
</evidence>
<dbReference type="RefSeq" id="WP_303280381.1">
    <property type="nucleotide sequence ID" value="NZ_BAABCZ010000016.1"/>
</dbReference>
<accession>A0ABT8WVZ1</accession>
<dbReference type="Gene3D" id="3.50.50.60">
    <property type="entry name" value="FAD/NAD(P)-binding domain"/>
    <property type="match status" value="1"/>
</dbReference>
<evidence type="ECO:0000313" key="8">
    <source>
        <dbReference type="Proteomes" id="UP001176891"/>
    </source>
</evidence>
<dbReference type="InterPro" id="IPR039650">
    <property type="entry name" value="HdrA-like"/>
</dbReference>
<feature type="region of interest" description="Disordered" evidence="6">
    <location>
        <begin position="26"/>
        <end position="54"/>
    </location>
</feature>
<keyword evidence="1" id="KW-0004">4Fe-4S</keyword>
<evidence type="ECO:0000256" key="4">
    <source>
        <dbReference type="ARBA" id="ARBA00023004"/>
    </source>
</evidence>
<organism evidence="7 8">
    <name type="scientific">Flavivirga amylovorans</name>
    <dbReference type="NCBI Taxonomy" id="870486"/>
    <lineage>
        <taxon>Bacteria</taxon>
        <taxon>Pseudomonadati</taxon>
        <taxon>Bacteroidota</taxon>
        <taxon>Flavobacteriia</taxon>
        <taxon>Flavobacteriales</taxon>
        <taxon>Flavobacteriaceae</taxon>
        <taxon>Flavivirga</taxon>
    </lineage>
</organism>
<gene>
    <name evidence="7" type="ORF">Q4Q39_00325</name>
</gene>
<dbReference type="PANTHER" id="PTHR43498:SF1">
    <property type="entry name" value="COB--COM HETERODISULFIDE REDUCTASE IRON-SULFUR SUBUNIT A"/>
    <property type="match status" value="1"/>
</dbReference>
<dbReference type="InterPro" id="IPR036188">
    <property type="entry name" value="FAD/NAD-bd_sf"/>
</dbReference>
<keyword evidence="3" id="KW-0560">Oxidoreductase</keyword>
<evidence type="ECO:0000256" key="3">
    <source>
        <dbReference type="ARBA" id="ARBA00023002"/>
    </source>
</evidence>
<protein>
    <submittedName>
        <fullName evidence="7">FAD-dependent oxidoreductase</fullName>
    </submittedName>
</protein>
<keyword evidence="2" id="KW-0479">Metal-binding</keyword>
<dbReference type="EMBL" id="JAUOEM010000001">
    <property type="protein sequence ID" value="MDO5985835.1"/>
    <property type="molecule type" value="Genomic_DNA"/>
</dbReference>